<keyword evidence="3" id="KW-0862">Zinc</keyword>
<dbReference type="PROSITE" id="PS50016">
    <property type="entry name" value="ZF_PHD_2"/>
    <property type="match status" value="1"/>
</dbReference>
<organism evidence="6 7">
    <name type="scientific">Zophobas morio</name>
    <dbReference type="NCBI Taxonomy" id="2755281"/>
    <lineage>
        <taxon>Eukaryota</taxon>
        <taxon>Metazoa</taxon>
        <taxon>Ecdysozoa</taxon>
        <taxon>Arthropoda</taxon>
        <taxon>Hexapoda</taxon>
        <taxon>Insecta</taxon>
        <taxon>Pterygota</taxon>
        <taxon>Neoptera</taxon>
        <taxon>Endopterygota</taxon>
        <taxon>Coleoptera</taxon>
        <taxon>Polyphaga</taxon>
        <taxon>Cucujiformia</taxon>
        <taxon>Tenebrionidae</taxon>
        <taxon>Zophobas</taxon>
    </lineage>
</organism>
<dbReference type="SMART" id="SM00249">
    <property type="entry name" value="PHD"/>
    <property type="match status" value="1"/>
</dbReference>
<dbReference type="CDD" id="cd15489">
    <property type="entry name" value="PHD_SF"/>
    <property type="match status" value="1"/>
</dbReference>
<dbReference type="InterPro" id="IPR011011">
    <property type="entry name" value="Znf_FYVE_PHD"/>
</dbReference>
<dbReference type="SUPFAM" id="SSF57903">
    <property type="entry name" value="FYVE/PHD zinc finger"/>
    <property type="match status" value="1"/>
</dbReference>
<evidence type="ECO:0000256" key="4">
    <source>
        <dbReference type="PROSITE-ProRule" id="PRU00146"/>
    </source>
</evidence>
<name>A0AA38IKV1_9CUCU</name>
<accession>A0AA38IKV1</accession>
<gene>
    <name evidence="6" type="ORF">Zmor_011541</name>
</gene>
<dbReference type="InterPro" id="IPR019787">
    <property type="entry name" value="Znf_PHD-finger"/>
</dbReference>
<comment type="caution">
    <text evidence="6">The sequence shown here is derived from an EMBL/GenBank/DDBJ whole genome shotgun (WGS) entry which is preliminary data.</text>
</comment>
<dbReference type="GO" id="GO:0008270">
    <property type="term" value="F:zinc ion binding"/>
    <property type="evidence" value="ECO:0007669"/>
    <property type="project" value="UniProtKB-KW"/>
</dbReference>
<proteinExistence type="predicted"/>
<evidence type="ECO:0000256" key="1">
    <source>
        <dbReference type="ARBA" id="ARBA00022723"/>
    </source>
</evidence>
<keyword evidence="7" id="KW-1185">Reference proteome</keyword>
<evidence type="ECO:0000259" key="5">
    <source>
        <dbReference type="PROSITE" id="PS50016"/>
    </source>
</evidence>
<evidence type="ECO:0000256" key="2">
    <source>
        <dbReference type="ARBA" id="ARBA00022771"/>
    </source>
</evidence>
<keyword evidence="2 4" id="KW-0863">Zinc-finger</keyword>
<evidence type="ECO:0000313" key="7">
    <source>
        <dbReference type="Proteomes" id="UP001168821"/>
    </source>
</evidence>
<dbReference type="AlphaFoldDB" id="A0AA38IKV1"/>
<keyword evidence="1" id="KW-0479">Metal-binding</keyword>
<reference evidence="6" key="1">
    <citation type="journal article" date="2023" name="G3 (Bethesda)">
        <title>Whole genome assemblies of Zophobas morio and Tenebrio molitor.</title>
        <authorList>
            <person name="Kaur S."/>
            <person name="Stinson S.A."/>
            <person name="diCenzo G.C."/>
        </authorList>
    </citation>
    <scope>NUCLEOTIDE SEQUENCE</scope>
    <source>
        <strain evidence="6">QUZm001</strain>
    </source>
</reference>
<dbReference type="InterPro" id="IPR001965">
    <property type="entry name" value="Znf_PHD"/>
</dbReference>
<protein>
    <recommendedName>
        <fullName evidence="5">PHD-type domain-containing protein</fullName>
    </recommendedName>
</protein>
<dbReference type="EMBL" id="JALNTZ010000003">
    <property type="protein sequence ID" value="KAJ3659878.1"/>
    <property type="molecule type" value="Genomic_DNA"/>
</dbReference>
<feature type="domain" description="PHD-type" evidence="5">
    <location>
        <begin position="2"/>
        <end position="58"/>
    </location>
</feature>
<dbReference type="Gene3D" id="2.60.120.650">
    <property type="entry name" value="Cupin"/>
    <property type="match status" value="1"/>
</dbReference>
<evidence type="ECO:0000256" key="3">
    <source>
        <dbReference type="ARBA" id="ARBA00022833"/>
    </source>
</evidence>
<evidence type="ECO:0000313" key="6">
    <source>
        <dbReference type="EMBL" id="KAJ3659878.1"/>
    </source>
</evidence>
<dbReference type="Proteomes" id="UP001168821">
    <property type="component" value="Unassembled WGS sequence"/>
</dbReference>
<sequence length="229" mass="25614">MAVLCLICENAITPTTPSTKCGTCKKHAHIKCLKLSESEIAEIINDKSSWICPKCSPSSNIISIEKIEEIIIKQLSVVQQDIKQTIENHFKAINDRLTTVEDNVRLIQEEWAAFKTSNTMPNNNSSDLSVIVAEIEERKRRSSNVLLFNLPESSSTSIAQMVADDLQQVMSILSPLGFFSHPQKVIRIGPPKSNTVRPLRIVCENENMAKDILRSNKNNPNVINSFVLI</sequence>